<organism evidence="2 3">
    <name type="scientific">Cladorrhinum samala</name>
    <dbReference type="NCBI Taxonomy" id="585594"/>
    <lineage>
        <taxon>Eukaryota</taxon>
        <taxon>Fungi</taxon>
        <taxon>Dikarya</taxon>
        <taxon>Ascomycota</taxon>
        <taxon>Pezizomycotina</taxon>
        <taxon>Sordariomycetes</taxon>
        <taxon>Sordariomycetidae</taxon>
        <taxon>Sordariales</taxon>
        <taxon>Podosporaceae</taxon>
        <taxon>Cladorrhinum</taxon>
    </lineage>
</organism>
<evidence type="ECO:0000313" key="2">
    <source>
        <dbReference type="EMBL" id="KAK4456728.1"/>
    </source>
</evidence>
<name>A0AAV9H8F1_9PEZI</name>
<dbReference type="Proteomes" id="UP001321749">
    <property type="component" value="Unassembled WGS sequence"/>
</dbReference>
<sequence length="218" mass="24262">MVIKIKLRIWFKVDKGDTAVGKKRKFDIFKGICEEVTGIGGDIRRGERGVVGRGGVTSGGGGFGPRARDRYTGYMDSGICRGAEAVAGLYIRKQIGRAGWESKRSGYYYRDTEAGSGTIRIRIGLGSENKAKGAVRGLRLEGLKRVESRRREAVRRYSWKSEDKGDKGNKHKEDKDKEDEDKEDKDEEEGKGSNNGVWENDSTEDSHCHPAIISSRND</sequence>
<feature type="region of interest" description="Disordered" evidence="1">
    <location>
        <begin position="154"/>
        <end position="218"/>
    </location>
</feature>
<reference evidence="2" key="2">
    <citation type="submission" date="2023-06" db="EMBL/GenBank/DDBJ databases">
        <authorList>
            <consortium name="Lawrence Berkeley National Laboratory"/>
            <person name="Mondo S.J."/>
            <person name="Hensen N."/>
            <person name="Bonometti L."/>
            <person name="Westerberg I."/>
            <person name="Brannstrom I.O."/>
            <person name="Guillou S."/>
            <person name="Cros-Aarteil S."/>
            <person name="Calhoun S."/>
            <person name="Haridas S."/>
            <person name="Kuo A."/>
            <person name="Pangilinan J."/>
            <person name="Riley R."/>
            <person name="Labutti K."/>
            <person name="Andreopoulos B."/>
            <person name="Lipzen A."/>
            <person name="Chen C."/>
            <person name="Yanf M."/>
            <person name="Daum C."/>
            <person name="Ng V."/>
            <person name="Clum A."/>
            <person name="Steindorff A."/>
            <person name="Ohm R."/>
            <person name="Martin F."/>
            <person name="Silar P."/>
            <person name="Natvig D."/>
            <person name="Lalanne C."/>
            <person name="Gautier V."/>
            <person name="Ament-Velasquez S.L."/>
            <person name="Kruys A."/>
            <person name="Hutchinson M.I."/>
            <person name="Powell A.J."/>
            <person name="Barry K."/>
            <person name="Miller A.N."/>
            <person name="Grigoriev I.V."/>
            <person name="Debuchy R."/>
            <person name="Gladieux P."/>
            <person name="Thoren M.H."/>
            <person name="Johannesson H."/>
        </authorList>
    </citation>
    <scope>NUCLEOTIDE SEQUENCE</scope>
    <source>
        <strain evidence="2">PSN324</strain>
    </source>
</reference>
<evidence type="ECO:0000256" key="1">
    <source>
        <dbReference type="SAM" id="MobiDB-lite"/>
    </source>
</evidence>
<dbReference type="AlphaFoldDB" id="A0AAV9H8F1"/>
<feature type="compositionally biased region" description="Basic and acidic residues" evidence="1">
    <location>
        <begin position="154"/>
        <end position="175"/>
    </location>
</feature>
<gene>
    <name evidence="2" type="ORF">QBC42DRAFT_257010</name>
</gene>
<accession>A0AAV9H8F1</accession>
<protein>
    <submittedName>
        <fullName evidence="2">Uncharacterized protein</fullName>
    </submittedName>
</protein>
<reference evidence="2" key="1">
    <citation type="journal article" date="2023" name="Mol. Phylogenet. Evol.">
        <title>Genome-scale phylogeny and comparative genomics of the fungal order Sordariales.</title>
        <authorList>
            <person name="Hensen N."/>
            <person name="Bonometti L."/>
            <person name="Westerberg I."/>
            <person name="Brannstrom I.O."/>
            <person name="Guillou S."/>
            <person name="Cros-Aarteil S."/>
            <person name="Calhoun S."/>
            <person name="Haridas S."/>
            <person name="Kuo A."/>
            <person name="Mondo S."/>
            <person name="Pangilinan J."/>
            <person name="Riley R."/>
            <person name="LaButti K."/>
            <person name="Andreopoulos B."/>
            <person name="Lipzen A."/>
            <person name="Chen C."/>
            <person name="Yan M."/>
            <person name="Daum C."/>
            <person name="Ng V."/>
            <person name="Clum A."/>
            <person name="Steindorff A."/>
            <person name="Ohm R.A."/>
            <person name="Martin F."/>
            <person name="Silar P."/>
            <person name="Natvig D.O."/>
            <person name="Lalanne C."/>
            <person name="Gautier V."/>
            <person name="Ament-Velasquez S.L."/>
            <person name="Kruys A."/>
            <person name="Hutchinson M.I."/>
            <person name="Powell A.J."/>
            <person name="Barry K."/>
            <person name="Miller A.N."/>
            <person name="Grigoriev I.V."/>
            <person name="Debuchy R."/>
            <person name="Gladieux P."/>
            <person name="Hiltunen Thoren M."/>
            <person name="Johannesson H."/>
        </authorList>
    </citation>
    <scope>NUCLEOTIDE SEQUENCE</scope>
    <source>
        <strain evidence="2">PSN324</strain>
    </source>
</reference>
<comment type="caution">
    <text evidence="2">The sequence shown here is derived from an EMBL/GenBank/DDBJ whole genome shotgun (WGS) entry which is preliminary data.</text>
</comment>
<feature type="compositionally biased region" description="Acidic residues" evidence="1">
    <location>
        <begin position="176"/>
        <end position="189"/>
    </location>
</feature>
<dbReference type="EMBL" id="MU865172">
    <property type="protein sequence ID" value="KAK4456728.1"/>
    <property type="molecule type" value="Genomic_DNA"/>
</dbReference>
<proteinExistence type="predicted"/>
<evidence type="ECO:0000313" key="3">
    <source>
        <dbReference type="Proteomes" id="UP001321749"/>
    </source>
</evidence>
<keyword evidence="3" id="KW-1185">Reference proteome</keyword>